<dbReference type="SMART" id="SM00490">
    <property type="entry name" value="HELICc"/>
    <property type="match status" value="1"/>
</dbReference>
<keyword evidence="4" id="KW-0067">ATP-binding</keyword>
<evidence type="ECO:0000313" key="10">
    <source>
        <dbReference type="EMBL" id="CAK9083967.1"/>
    </source>
</evidence>
<keyword evidence="6" id="KW-1133">Transmembrane helix</keyword>
<feature type="region of interest" description="Disordered" evidence="5">
    <location>
        <begin position="952"/>
        <end position="978"/>
    </location>
</feature>
<dbReference type="Gene3D" id="3.40.50.300">
    <property type="entry name" value="P-loop containing nucleotide triphosphate hydrolases"/>
    <property type="match status" value="2"/>
</dbReference>
<proteinExistence type="predicted"/>
<dbReference type="SMART" id="SM00487">
    <property type="entry name" value="DEXDc"/>
    <property type="match status" value="1"/>
</dbReference>
<feature type="domain" description="Helicase C-terminal" evidence="9">
    <location>
        <begin position="620"/>
        <end position="812"/>
    </location>
</feature>
<keyword evidence="2" id="KW-0378">Hydrolase</keyword>
<dbReference type="PANTHER" id="PTHR18934">
    <property type="entry name" value="ATP-DEPENDENT RNA HELICASE"/>
    <property type="match status" value="1"/>
</dbReference>
<evidence type="ECO:0000256" key="4">
    <source>
        <dbReference type="ARBA" id="ARBA00022840"/>
    </source>
</evidence>
<dbReference type="SUPFAM" id="SSF52540">
    <property type="entry name" value="P-loop containing nucleoside triphosphate hydrolases"/>
    <property type="match status" value="1"/>
</dbReference>
<dbReference type="InterPro" id="IPR011545">
    <property type="entry name" value="DEAD/DEAH_box_helicase_dom"/>
</dbReference>
<feature type="signal peptide" evidence="7">
    <location>
        <begin position="1"/>
        <end position="23"/>
    </location>
</feature>
<dbReference type="SMART" id="SM00847">
    <property type="entry name" value="HA2"/>
    <property type="match status" value="1"/>
</dbReference>
<keyword evidence="6" id="KW-0472">Membrane</keyword>
<feature type="transmembrane region" description="Helical" evidence="6">
    <location>
        <begin position="314"/>
        <end position="333"/>
    </location>
</feature>
<protein>
    <submittedName>
        <fullName evidence="10">Probable ATP-dependent RNA helicase spindle-E</fullName>
    </submittedName>
</protein>
<keyword evidence="7" id="KW-0732">Signal</keyword>
<keyword evidence="1" id="KW-0547">Nucleotide-binding</keyword>
<dbReference type="Proteomes" id="UP001642464">
    <property type="component" value="Unassembled WGS sequence"/>
</dbReference>
<keyword evidence="11" id="KW-1185">Reference proteome</keyword>
<dbReference type="Gene3D" id="1.20.120.1080">
    <property type="match status" value="1"/>
</dbReference>
<organism evidence="10 11">
    <name type="scientific">Durusdinium trenchii</name>
    <dbReference type="NCBI Taxonomy" id="1381693"/>
    <lineage>
        <taxon>Eukaryota</taxon>
        <taxon>Sar</taxon>
        <taxon>Alveolata</taxon>
        <taxon>Dinophyceae</taxon>
        <taxon>Suessiales</taxon>
        <taxon>Symbiodiniaceae</taxon>
        <taxon>Durusdinium</taxon>
    </lineage>
</organism>
<accession>A0ABP0Q6U9</accession>
<dbReference type="PROSITE" id="PS51194">
    <property type="entry name" value="HELICASE_CTER"/>
    <property type="match status" value="1"/>
</dbReference>
<feature type="transmembrane region" description="Helical" evidence="6">
    <location>
        <begin position="267"/>
        <end position="286"/>
    </location>
</feature>
<name>A0ABP0Q6U9_9DINO</name>
<feature type="transmembrane region" description="Helical" evidence="6">
    <location>
        <begin position="67"/>
        <end position="90"/>
    </location>
</feature>
<evidence type="ECO:0000259" key="8">
    <source>
        <dbReference type="PROSITE" id="PS51192"/>
    </source>
</evidence>
<dbReference type="EMBL" id="CAXAMM010039128">
    <property type="protein sequence ID" value="CAK9083967.1"/>
    <property type="molecule type" value="Genomic_DNA"/>
</dbReference>
<evidence type="ECO:0000256" key="3">
    <source>
        <dbReference type="ARBA" id="ARBA00022806"/>
    </source>
</evidence>
<dbReference type="Pfam" id="PF00270">
    <property type="entry name" value="DEAD"/>
    <property type="match status" value="1"/>
</dbReference>
<dbReference type="CDD" id="cd18791">
    <property type="entry name" value="SF2_C_RHA"/>
    <property type="match status" value="1"/>
</dbReference>
<evidence type="ECO:0000256" key="1">
    <source>
        <dbReference type="ARBA" id="ARBA00022741"/>
    </source>
</evidence>
<dbReference type="InterPro" id="IPR007502">
    <property type="entry name" value="Helicase-assoc_dom"/>
</dbReference>
<dbReference type="Pfam" id="PF00271">
    <property type="entry name" value="Helicase_C"/>
    <property type="match status" value="1"/>
</dbReference>
<dbReference type="PROSITE" id="PS51192">
    <property type="entry name" value="HELICASE_ATP_BIND_1"/>
    <property type="match status" value="1"/>
</dbReference>
<keyword evidence="6" id="KW-0812">Transmembrane</keyword>
<feature type="chain" id="PRO_5046649491" evidence="7">
    <location>
        <begin position="24"/>
        <end position="978"/>
    </location>
</feature>
<dbReference type="GO" id="GO:0004386">
    <property type="term" value="F:helicase activity"/>
    <property type="evidence" value="ECO:0007669"/>
    <property type="project" value="UniProtKB-KW"/>
</dbReference>
<dbReference type="PROSITE" id="PS51257">
    <property type="entry name" value="PROKAR_LIPOPROTEIN"/>
    <property type="match status" value="1"/>
</dbReference>
<evidence type="ECO:0000256" key="2">
    <source>
        <dbReference type="ARBA" id="ARBA00022801"/>
    </source>
</evidence>
<evidence type="ECO:0000256" key="5">
    <source>
        <dbReference type="SAM" id="MobiDB-lite"/>
    </source>
</evidence>
<dbReference type="InterPro" id="IPR014001">
    <property type="entry name" value="Helicase_ATP-bd"/>
</dbReference>
<evidence type="ECO:0000256" key="7">
    <source>
        <dbReference type="SAM" id="SignalP"/>
    </source>
</evidence>
<dbReference type="InterPro" id="IPR027417">
    <property type="entry name" value="P-loop_NTPase"/>
</dbReference>
<keyword evidence="3 10" id="KW-0347">Helicase</keyword>
<evidence type="ECO:0000313" key="11">
    <source>
        <dbReference type="Proteomes" id="UP001642464"/>
    </source>
</evidence>
<feature type="domain" description="Helicase ATP-binding" evidence="8">
    <location>
        <begin position="387"/>
        <end position="551"/>
    </location>
</feature>
<evidence type="ECO:0000256" key="6">
    <source>
        <dbReference type="SAM" id="Phobius"/>
    </source>
</evidence>
<comment type="caution">
    <text evidence="10">The sequence shown here is derived from an EMBL/GenBank/DDBJ whole genome shotgun (WGS) entry which is preliminary data.</text>
</comment>
<reference evidence="10 11" key="1">
    <citation type="submission" date="2024-02" db="EMBL/GenBank/DDBJ databases">
        <authorList>
            <person name="Chen Y."/>
            <person name="Shah S."/>
            <person name="Dougan E. K."/>
            <person name="Thang M."/>
            <person name="Chan C."/>
        </authorList>
    </citation>
    <scope>NUCLEOTIDE SEQUENCE [LARGE SCALE GENOMIC DNA]</scope>
</reference>
<dbReference type="InterPro" id="IPR001650">
    <property type="entry name" value="Helicase_C-like"/>
</dbReference>
<gene>
    <name evidence="10" type="ORF">SCF082_LOCUS39843</name>
</gene>
<dbReference type="CDD" id="cd17917">
    <property type="entry name" value="DEXHc_RHA-like"/>
    <property type="match status" value="1"/>
</dbReference>
<evidence type="ECO:0000259" key="9">
    <source>
        <dbReference type="PROSITE" id="PS51194"/>
    </source>
</evidence>
<feature type="compositionally biased region" description="Basic residues" evidence="5">
    <location>
        <begin position="956"/>
        <end position="967"/>
    </location>
</feature>
<dbReference type="PANTHER" id="PTHR18934:SF99">
    <property type="entry name" value="ATP-DEPENDENT RNA HELICASE DHX37-RELATED"/>
    <property type="match status" value="1"/>
</dbReference>
<sequence>MVNRMMNADVVLLISLLVVVAAAACYDHRRKHEELKRRVLAEIAWVLEEASDSTVEFIHLLWDTGSWYGAVMVAIFAIVVPSLKMILLILGEIWRCSEVQIISKWACPVARQLHGELDIIAYIFLYYLVRHLNRDPINGLFSLDRDLGFTCYTLFCWGSTISSLGVHLPVLDEGMTASTDTARPWALRYSGCHACDPDSLCGLLCAWDDLVMPWPPSRIKDFGTERSSPMADRRGLSVTRMDGCDVTCTDVARTVVVHIAMAEERDANAVLSIIMLVVFVLGLTLLDRGLSGTVKNDPDNRCNLITLAKHLKKLAMLDVLILGIIVVVLSGSVYKKQGLVLSPGWGLLALAGAECMHYVAYGLVRSFVSSKAQRLQLPIDEFRDRILRHIRENRVTHIQGETGCGKSTRLPQFILEDAQERGEEIRMVVTQPRRMAAVTLARRVASVLGEDIGQGTVGYRISGDTIDGKLCFVTVGYLLQRLVNNPEDFDRYTHVVLDEVHERGVDADLLSMVIKLLMHCCPTVKLIVMSATLQASLFADYFSSLQRNRKASEVLAVGARCHPVEQLFLDDLEEQFDFAESRDRRSLDNALEAFRSLSKGKGKGKSKGGDDTGFKRVEPQISDGLMEVTCSLVQQLAKPGCTVIVFLPGIADITTLFENLAPLDDARELTRAGVIKRADCPRLRIFALHSMIPRQEQEEVFNEVPEDCSHIVLASNIAESSLTLPNVCAVVDLALRRSVQYDTRRLMCCLVTTWCSQSSCKQRRGRAGRTMPGRAVCLVPRRFFEKQLPLFDPPEMLNAPLTKLYLQAKQLCSTLTRVADRVHLPPEVHMDVSAPKALLQEVVQPPSLELLDAAIWELAAVGCLTTAEEDADITPLGQIAIALPCDLRICRLLFLGCLFRCPADALAMAAGLTAPDPFSAPSLLVLKDQREYVQKLDRSFAARRWCDHGTGTASRHAIHRPRARRHSRPIENSARRNS</sequence>
<feature type="transmembrane region" description="Helical" evidence="6">
    <location>
        <begin position="345"/>
        <end position="364"/>
    </location>
</feature>